<proteinExistence type="inferred from homology"/>
<feature type="domain" description="Amino acid transporter transmembrane" evidence="9">
    <location>
        <begin position="29"/>
        <end position="418"/>
    </location>
</feature>
<evidence type="ECO:0000256" key="4">
    <source>
        <dbReference type="ARBA" id="ARBA00022692"/>
    </source>
</evidence>
<keyword evidence="7 8" id="KW-0472">Membrane</keyword>
<evidence type="ECO:0000313" key="10">
    <source>
        <dbReference type="EMBL" id="KAK8860360.1"/>
    </source>
</evidence>
<evidence type="ECO:0000256" key="3">
    <source>
        <dbReference type="ARBA" id="ARBA00022448"/>
    </source>
</evidence>
<feature type="transmembrane region" description="Helical" evidence="8">
    <location>
        <begin position="295"/>
        <end position="318"/>
    </location>
</feature>
<dbReference type="InterPro" id="IPR013057">
    <property type="entry name" value="AA_transpt_TM"/>
</dbReference>
<evidence type="ECO:0000256" key="1">
    <source>
        <dbReference type="ARBA" id="ARBA00004141"/>
    </source>
</evidence>
<evidence type="ECO:0000256" key="6">
    <source>
        <dbReference type="ARBA" id="ARBA00022989"/>
    </source>
</evidence>
<evidence type="ECO:0000256" key="8">
    <source>
        <dbReference type="SAM" id="Phobius"/>
    </source>
</evidence>
<organism evidence="10 11">
    <name type="scientific">Tritrichomonas musculus</name>
    <dbReference type="NCBI Taxonomy" id="1915356"/>
    <lineage>
        <taxon>Eukaryota</taxon>
        <taxon>Metamonada</taxon>
        <taxon>Parabasalia</taxon>
        <taxon>Tritrichomonadida</taxon>
        <taxon>Tritrichomonadidae</taxon>
        <taxon>Tritrichomonas</taxon>
    </lineage>
</organism>
<evidence type="ECO:0000259" key="9">
    <source>
        <dbReference type="Pfam" id="PF01490"/>
    </source>
</evidence>
<keyword evidence="4 8" id="KW-0812">Transmembrane</keyword>
<feature type="transmembrane region" description="Helical" evidence="8">
    <location>
        <begin position="397"/>
        <end position="415"/>
    </location>
</feature>
<feature type="transmembrane region" description="Helical" evidence="8">
    <location>
        <begin position="339"/>
        <end position="356"/>
    </location>
</feature>
<accession>A0ABR2ICR8</accession>
<dbReference type="Proteomes" id="UP001470230">
    <property type="component" value="Unassembled WGS sequence"/>
</dbReference>
<sequence>MTNPDLGTFYTGGQMSSLSSELQQRDYQSFPIALLNLLNTLIGPEILGVANSMIFCGLSFSVVLLMITALLSYIGTIFILNLQHMVQAESINDMATKIVGRWAGQLFSAITLFFTFSNQISYLIVGSETICTWLSLGHLDSWTHGWRRSIAVLAYSLALPVALSIPRQMEFIDTASMFAIVAQLTFVISMVYKGIKFFSFQHHSIHPTCETGVLNINFFNAFSIYSTLFALPAVVLPQLEPFTPKLKSRYWLLGTAFVLCFTIDIIPSAIGYLMFGDETNQILYSSFDKSDILMQVVRGGFFFVVNAAYPIVSLMVTTDLGSMIYNQHNPRELPWNKRIVCLLLANSLPVFIAMILPEVRPAFEIGGAFGGCLSNFFFPPLLYLIQLRKKWYHPMSIGLILFAVWGFVAMIVSTYEAVIDAIESFKGAFHF</sequence>
<evidence type="ECO:0000256" key="5">
    <source>
        <dbReference type="ARBA" id="ARBA00022970"/>
    </source>
</evidence>
<comment type="similarity">
    <text evidence="2">Belongs to the amino acid/polyamine transporter 2 family.</text>
</comment>
<evidence type="ECO:0000256" key="7">
    <source>
        <dbReference type="ARBA" id="ARBA00023136"/>
    </source>
</evidence>
<evidence type="ECO:0000313" key="11">
    <source>
        <dbReference type="Proteomes" id="UP001470230"/>
    </source>
</evidence>
<keyword evidence="3" id="KW-0813">Transport</keyword>
<feature type="transmembrane region" description="Helical" evidence="8">
    <location>
        <begin position="218"/>
        <end position="239"/>
    </location>
</feature>
<feature type="transmembrane region" description="Helical" evidence="8">
    <location>
        <begin position="102"/>
        <end position="125"/>
    </location>
</feature>
<keyword evidence="6 8" id="KW-1133">Transmembrane helix</keyword>
<feature type="transmembrane region" description="Helical" evidence="8">
    <location>
        <begin position="251"/>
        <end position="275"/>
    </location>
</feature>
<gene>
    <name evidence="10" type="ORF">M9Y10_012024</name>
</gene>
<feature type="transmembrane region" description="Helical" evidence="8">
    <location>
        <begin position="177"/>
        <end position="198"/>
    </location>
</feature>
<keyword evidence="5" id="KW-0029">Amino-acid transport</keyword>
<reference evidence="10 11" key="1">
    <citation type="submission" date="2024-04" db="EMBL/GenBank/DDBJ databases">
        <title>Tritrichomonas musculus Genome.</title>
        <authorList>
            <person name="Alves-Ferreira E."/>
            <person name="Grigg M."/>
            <person name="Lorenzi H."/>
            <person name="Galac M."/>
        </authorList>
    </citation>
    <scope>NUCLEOTIDE SEQUENCE [LARGE SCALE GENOMIC DNA]</scope>
    <source>
        <strain evidence="10 11">EAF2021</strain>
    </source>
</reference>
<keyword evidence="11" id="KW-1185">Reference proteome</keyword>
<dbReference type="Pfam" id="PF01490">
    <property type="entry name" value="Aa_trans"/>
    <property type="match status" value="1"/>
</dbReference>
<comment type="caution">
    <text evidence="10">The sequence shown here is derived from an EMBL/GenBank/DDBJ whole genome shotgun (WGS) entry which is preliminary data.</text>
</comment>
<comment type="subcellular location">
    <subcellularLocation>
        <location evidence="1">Membrane</location>
        <topology evidence="1">Multi-pass membrane protein</topology>
    </subcellularLocation>
</comment>
<dbReference type="EMBL" id="JAPFFF010000018">
    <property type="protein sequence ID" value="KAK8860360.1"/>
    <property type="molecule type" value="Genomic_DNA"/>
</dbReference>
<feature type="transmembrane region" description="Helical" evidence="8">
    <location>
        <begin position="52"/>
        <end position="82"/>
    </location>
</feature>
<protein>
    <recommendedName>
        <fullName evidence="9">Amino acid transporter transmembrane domain-containing protein</fullName>
    </recommendedName>
</protein>
<feature type="transmembrane region" description="Helical" evidence="8">
    <location>
        <begin position="145"/>
        <end position="165"/>
    </location>
</feature>
<dbReference type="PANTHER" id="PTHR22950">
    <property type="entry name" value="AMINO ACID TRANSPORTER"/>
    <property type="match status" value="1"/>
</dbReference>
<name>A0ABR2ICR8_9EUKA</name>
<dbReference type="PANTHER" id="PTHR22950:SF458">
    <property type="entry name" value="SODIUM-COUPLED NEUTRAL AMINO ACID TRANSPORTER 11-RELATED"/>
    <property type="match status" value="1"/>
</dbReference>
<feature type="transmembrane region" description="Helical" evidence="8">
    <location>
        <begin position="362"/>
        <end position="385"/>
    </location>
</feature>
<evidence type="ECO:0000256" key="2">
    <source>
        <dbReference type="ARBA" id="ARBA00008066"/>
    </source>
</evidence>